<reference evidence="2" key="1">
    <citation type="journal article" date="2023" name="Mol. Phylogenet. Evol.">
        <title>Genome-scale phylogeny and comparative genomics of the fungal order Sordariales.</title>
        <authorList>
            <person name="Hensen N."/>
            <person name="Bonometti L."/>
            <person name="Westerberg I."/>
            <person name="Brannstrom I.O."/>
            <person name="Guillou S."/>
            <person name="Cros-Aarteil S."/>
            <person name="Calhoun S."/>
            <person name="Haridas S."/>
            <person name="Kuo A."/>
            <person name="Mondo S."/>
            <person name="Pangilinan J."/>
            <person name="Riley R."/>
            <person name="LaButti K."/>
            <person name="Andreopoulos B."/>
            <person name="Lipzen A."/>
            <person name="Chen C."/>
            <person name="Yan M."/>
            <person name="Daum C."/>
            <person name="Ng V."/>
            <person name="Clum A."/>
            <person name="Steindorff A."/>
            <person name="Ohm R.A."/>
            <person name="Martin F."/>
            <person name="Silar P."/>
            <person name="Natvig D.O."/>
            <person name="Lalanne C."/>
            <person name="Gautier V."/>
            <person name="Ament-Velasquez S.L."/>
            <person name="Kruys A."/>
            <person name="Hutchinson M.I."/>
            <person name="Powell A.J."/>
            <person name="Barry K."/>
            <person name="Miller A.N."/>
            <person name="Grigoriev I.V."/>
            <person name="Debuchy R."/>
            <person name="Gladieux P."/>
            <person name="Hiltunen Thoren M."/>
            <person name="Johannesson H."/>
        </authorList>
    </citation>
    <scope>NUCLEOTIDE SEQUENCE</scope>
    <source>
        <strain evidence="2">CBS 333.67</strain>
    </source>
</reference>
<evidence type="ECO:0000313" key="3">
    <source>
        <dbReference type="Proteomes" id="UP001273166"/>
    </source>
</evidence>
<dbReference type="RefSeq" id="XP_062721665.1">
    <property type="nucleotide sequence ID" value="XM_062862704.1"/>
</dbReference>
<dbReference type="GeneID" id="87881533"/>
<organism evidence="2 3">
    <name type="scientific">Chaetomium strumarium</name>
    <dbReference type="NCBI Taxonomy" id="1170767"/>
    <lineage>
        <taxon>Eukaryota</taxon>
        <taxon>Fungi</taxon>
        <taxon>Dikarya</taxon>
        <taxon>Ascomycota</taxon>
        <taxon>Pezizomycotina</taxon>
        <taxon>Sordariomycetes</taxon>
        <taxon>Sordariomycetidae</taxon>
        <taxon>Sordariales</taxon>
        <taxon>Chaetomiaceae</taxon>
        <taxon>Chaetomium</taxon>
    </lineage>
</organism>
<accession>A0AAJ0M1U1</accession>
<feature type="region of interest" description="Disordered" evidence="1">
    <location>
        <begin position="113"/>
        <end position="135"/>
    </location>
</feature>
<proteinExistence type="predicted"/>
<dbReference type="EMBL" id="JAUDZG010000004">
    <property type="protein sequence ID" value="KAK3305885.1"/>
    <property type="molecule type" value="Genomic_DNA"/>
</dbReference>
<dbReference type="AlphaFoldDB" id="A0AAJ0M1U1"/>
<reference evidence="2" key="2">
    <citation type="submission" date="2023-06" db="EMBL/GenBank/DDBJ databases">
        <authorList>
            <consortium name="Lawrence Berkeley National Laboratory"/>
            <person name="Mondo S.J."/>
            <person name="Hensen N."/>
            <person name="Bonometti L."/>
            <person name="Westerberg I."/>
            <person name="Brannstrom I.O."/>
            <person name="Guillou S."/>
            <person name="Cros-Aarteil S."/>
            <person name="Calhoun S."/>
            <person name="Haridas S."/>
            <person name="Kuo A."/>
            <person name="Pangilinan J."/>
            <person name="Riley R."/>
            <person name="Labutti K."/>
            <person name="Andreopoulos B."/>
            <person name="Lipzen A."/>
            <person name="Chen C."/>
            <person name="Yanf M."/>
            <person name="Daum C."/>
            <person name="Ng V."/>
            <person name="Clum A."/>
            <person name="Steindorff A."/>
            <person name="Ohm R."/>
            <person name="Martin F."/>
            <person name="Silar P."/>
            <person name="Natvig D."/>
            <person name="Lalanne C."/>
            <person name="Gautier V."/>
            <person name="Ament-Velasquez S.L."/>
            <person name="Kruys A."/>
            <person name="Hutchinson M.I."/>
            <person name="Powell A.J."/>
            <person name="Barry K."/>
            <person name="Miller A.N."/>
            <person name="Grigoriev I.V."/>
            <person name="Debuchy R."/>
            <person name="Gladieux P."/>
            <person name="Thoren M.H."/>
            <person name="Johannesson H."/>
        </authorList>
    </citation>
    <scope>NUCLEOTIDE SEQUENCE</scope>
    <source>
        <strain evidence="2">CBS 333.67</strain>
    </source>
</reference>
<protein>
    <submittedName>
        <fullName evidence="2">Uncharacterized protein</fullName>
    </submittedName>
</protein>
<name>A0AAJ0M1U1_9PEZI</name>
<sequence>MLQRLDETVTSRLDGLLALDYFRLFEESLPFLGLVVARFGEGSKYQAQLGPSEDGTMEHLDRLPVVLGRDLEEYAGTAKETEILENVLDGYKRFLMKKETILELAASANHLGPAERPATEGQMSPTPKDTEPATFFSPWRCRPYAAAHF</sequence>
<comment type="caution">
    <text evidence="2">The sequence shown here is derived from an EMBL/GenBank/DDBJ whole genome shotgun (WGS) entry which is preliminary data.</text>
</comment>
<keyword evidence="3" id="KW-1185">Reference proteome</keyword>
<dbReference type="Proteomes" id="UP001273166">
    <property type="component" value="Unassembled WGS sequence"/>
</dbReference>
<evidence type="ECO:0000313" key="2">
    <source>
        <dbReference type="EMBL" id="KAK3305885.1"/>
    </source>
</evidence>
<gene>
    <name evidence="2" type="ORF">B0T15DRAFT_213639</name>
</gene>
<evidence type="ECO:0000256" key="1">
    <source>
        <dbReference type="SAM" id="MobiDB-lite"/>
    </source>
</evidence>